<reference evidence="4 5" key="1">
    <citation type="submission" date="2024-09" db="EMBL/GenBank/DDBJ databases">
        <authorList>
            <person name="Sun Q."/>
            <person name="Mori K."/>
        </authorList>
    </citation>
    <scope>NUCLEOTIDE SEQUENCE [LARGE SCALE GENOMIC DNA]</scope>
    <source>
        <strain evidence="4 5">CCM 7415</strain>
    </source>
</reference>
<dbReference type="Pfam" id="PF01926">
    <property type="entry name" value="MMR_HSR1"/>
    <property type="match status" value="1"/>
</dbReference>
<dbReference type="RefSeq" id="WP_083920870.1">
    <property type="nucleotide sequence ID" value="NZ_JBHLVX010000011.1"/>
</dbReference>
<evidence type="ECO:0000256" key="1">
    <source>
        <dbReference type="ARBA" id="ARBA00022490"/>
    </source>
</evidence>
<evidence type="ECO:0000259" key="3">
    <source>
        <dbReference type="Pfam" id="PF01926"/>
    </source>
</evidence>
<feature type="region of interest" description="Disordered" evidence="2">
    <location>
        <begin position="1"/>
        <end position="21"/>
    </location>
</feature>
<sequence length="301" mass="34054">MNHHNQEATQRNTSMNHQNKEEISNKINEKIREITNYTPTVGLFGNSGVGKSSLCNAIFGKDVANVDDVEGCTREAQDIRIGERGQTGGIILRDMPGIGEDPERQKEYVRYYKNNLADLDFVLWLIKADDRNYASALDAYNEIFKKTDIKEKPPILIVITQADKTNDMDDWDTNNYQPGGTQVVNIDRKVLDVARRFDISPNIIISVAVSKKGRKYNITKLVDLIVDKIPNEKKYSITREAEEDVVSEYAIDGAATGMWESIKEFAGRAWDEVKEVAATALASAAPKIFKSLNRWLKKKFF</sequence>
<dbReference type="InterPro" id="IPR027417">
    <property type="entry name" value="P-loop_NTPase"/>
</dbReference>
<gene>
    <name evidence="4" type="ORF">ACFFHW_03025</name>
</gene>
<keyword evidence="1" id="KW-0963">Cytoplasm</keyword>
<dbReference type="SUPFAM" id="SSF52540">
    <property type="entry name" value="P-loop containing nucleoside triphosphate hydrolases"/>
    <property type="match status" value="1"/>
</dbReference>
<evidence type="ECO:0000313" key="5">
    <source>
        <dbReference type="Proteomes" id="UP001589814"/>
    </source>
</evidence>
<evidence type="ECO:0000256" key="2">
    <source>
        <dbReference type="SAM" id="MobiDB-lite"/>
    </source>
</evidence>
<dbReference type="InterPro" id="IPR005225">
    <property type="entry name" value="Small_GTP-bd"/>
</dbReference>
<comment type="caution">
    <text evidence="4">The sequence shown here is derived from an EMBL/GenBank/DDBJ whole genome shotgun (WGS) entry which is preliminary data.</text>
</comment>
<dbReference type="NCBIfam" id="TIGR00231">
    <property type="entry name" value="small_GTP"/>
    <property type="match status" value="1"/>
</dbReference>
<dbReference type="PANTHER" id="PTHR42714">
    <property type="entry name" value="TRNA MODIFICATION GTPASE GTPBP3"/>
    <property type="match status" value="1"/>
</dbReference>
<dbReference type="EMBL" id="JBHLVX010000011">
    <property type="protein sequence ID" value="MFC0266980.1"/>
    <property type="molecule type" value="Genomic_DNA"/>
</dbReference>
<feature type="domain" description="G" evidence="3">
    <location>
        <begin position="40"/>
        <end position="160"/>
    </location>
</feature>
<protein>
    <submittedName>
        <fullName evidence="4">GTPase family protein</fullName>
    </submittedName>
</protein>
<keyword evidence="5" id="KW-1185">Reference proteome</keyword>
<accession>A0ABV6G063</accession>
<organism evidence="4 5">
    <name type="scientific">Kushneria aurantia</name>
    <dbReference type="NCBI Taxonomy" id="504092"/>
    <lineage>
        <taxon>Bacteria</taxon>
        <taxon>Pseudomonadati</taxon>
        <taxon>Pseudomonadota</taxon>
        <taxon>Gammaproteobacteria</taxon>
        <taxon>Oceanospirillales</taxon>
        <taxon>Halomonadaceae</taxon>
        <taxon>Kushneria</taxon>
    </lineage>
</organism>
<name>A0ABV6G063_9GAMM</name>
<evidence type="ECO:0000313" key="4">
    <source>
        <dbReference type="EMBL" id="MFC0266980.1"/>
    </source>
</evidence>
<dbReference type="InterPro" id="IPR006073">
    <property type="entry name" value="GTP-bd"/>
</dbReference>
<feature type="compositionally biased region" description="Polar residues" evidence="2">
    <location>
        <begin position="7"/>
        <end position="17"/>
    </location>
</feature>
<dbReference type="Proteomes" id="UP001589814">
    <property type="component" value="Unassembled WGS sequence"/>
</dbReference>
<dbReference type="Gene3D" id="3.40.50.300">
    <property type="entry name" value="P-loop containing nucleotide triphosphate hydrolases"/>
    <property type="match status" value="1"/>
</dbReference>
<proteinExistence type="predicted"/>
<dbReference type="PANTHER" id="PTHR42714:SF2">
    <property type="entry name" value="TRNA MODIFICATION GTPASE GTPBP3, MITOCHONDRIAL"/>
    <property type="match status" value="1"/>
</dbReference>